<evidence type="ECO:0000256" key="5">
    <source>
        <dbReference type="ARBA" id="ARBA00022475"/>
    </source>
</evidence>
<keyword evidence="17" id="KW-0282">Flagellum</keyword>
<dbReference type="PANTHER" id="PTHR43134">
    <property type="entry name" value="SIGNAL RECOGNITION PARTICLE RECEPTOR SUBUNIT ALPHA"/>
    <property type="match status" value="1"/>
</dbReference>
<keyword evidence="4" id="KW-0813">Transport</keyword>
<comment type="similarity">
    <text evidence="2">Belongs to the GTP-binding SRP family.</text>
</comment>
<feature type="region of interest" description="Disordered" evidence="14">
    <location>
        <begin position="44"/>
        <end position="65"/>
    </location>
</feature>
<name>A0A3B1BG24_9ZZZZ</name>
<dbReference type="FunFam" id="3.40.50.300:FF:000695">
    <property type="entry name" value="Flagellar biosynthesis regulator FlhF"/>
    <property type="match status" value="1"/>
</dbReference>
<evidence type="ECO:0000256" key="10">
    <source>
        <dbReference type="ARBA" id="ARBA00023136"/>
    </source>
</evidence>
<evidence type="ECO:0000256" key="12">
    <source>
        <dbReference type="ARBA" id="ARBA00025337"/>
    </source>
</evidence>
<dbReference type="PANTHER" id="PTHR43134:SF3">
    <property type="entry name" value="FLAGELLAR BIOSYNTHESIS PROTEIN FLHF"/>
    <property type="match status" value="1"/>
</dbReference>
<keyword evidence="5" id="KW-1003">Cell membrane</keyword>
<reference evidence="17" key="1">
    <citation type="submission" date="2018-06" db="EMBL/GenBank/DDBJ databases">
        <authorList>
            <person name="Zhirakovskaya E."/>
        </authorList>
    </citation>
    <scope>NUCLEOTIDE SEQUENCE</scope>
</reference>
<evidence type="ECO:0000256" key="7">
    <source>
        <dbReference type="ARBA" id="ARBA00022795"/>
    </source>
</evidence>
<dbReference type="InterPro" id="IPR000897">
    <property type="entry name" value="SRP54_GTPase_dom"/>
</dbReference>
<comment type="subcellular location">
    <subcellularLocation>
        <location evidence="1">Cell membrane</location>
        <topology evidence="1">Peripheral membrane protein</topology>
        <orientation evidence="1">Cytoplasmic side</orientation>
    </subcellularLocation>
</comment>
<gene>
    <name evidence="17" type="ORF">MNBD_NITROSPINAE01-1234</name>
</gene>
<dbReference type="CDD" id="cd17873">
    <property type="entry name" value="FlhF"/>
    <property type="match status" value="1"/>
</dbReference>
<keyword evidence="6" id="KW-0547">Nucleotide-binding</keyword>
<protein>
    <recommendedName>
        <fullName evidence="3">Flagellar biosynthesis protein FlhF</fullName>
    </recommendedName>
    <alternativeName>
        <fullName evidence="13">Flagella-associated GTP-binding protein</fullName>
    </alternativeName>
</protein>
<keyword evidence="17" id="KW-0969">Cilium</keyword>
<evidence type="ECO:0000256" key="6">
    <source>
        <dbReference type="ARBA" id="ARBA00022741"/>
    </source>
</evidence>
<dbReference type="SMART" id="SM00382">
    <property type="entry name" value="AAA"/>
    <property type="match status" value="1"/>
</dbReference>
<dbReference type="Pfam" id="PF00448">
    <property type="entry name" value="SRP54"/>
    <property type="match status" value="1"/>
</dbReference>
<evidence type="ECO:0000313" key="17">
    <source>
        <dbReference type="EMBL" id="VAX17069.1"/>
    </source>
</evidence>
<evidence type="ECO:0000256" key="11">
    <source>
        <dbReference type="ARBA" id="ARBA00023225"/>
    </source>
</evidence>
<dbReference type="NCBIfam" id="TIGR03499">
    <property type="entry name" value="FlhF"/>
    <property type="match status" value="1"/>
</dbReference>
<sequence>MNEAVKMVKAELGQNAVILSSRRKTRGEGAFGMFGRSVVEVTAALPHEQPQKRRGTNGGLSGGDNLYRSAGVRKRGVAGSHDEAINIGKSAAIAVEPLIDGIEEIKETLNSFMANESSPADSAIRVTDDVRELKSMISYLIDQSAIEKESGLGRNFLALKRILSERGVSAEFSQTIIDEFREIGANREPDMRTLIEATAVRMRDVMTFGGVIDKPETNAEGPKVVALVGPTGSGKTTTIAKIAANLTVDGARVGLITVDTYRIAAVEQLKIYANILNIPLEVALTPQDIGRAVRLFKNMDVVLIDTAGRSQRDTAKIMELKKFLAKGTDVDTRLVISAASSEQHMEETVKGFSGLSVSGLVFTKLDEAAMLGPIFNVSVRTGLPVSYFTTGQSVPEDMEEATSGFYIKRLFKTNKAVTQN</sequence>
<dbReference type="InterPro" id="IPR003593">
    <property type="entry name" value="AAA+_ATPase"/>
</dbReference>
<dbReference type="GO" id="GO:0006614">
    <property type="term" value="P:SRP-dependent cotranslational protein targeting to membrane"/>
    <property type="evidence" value="ECO:0007669"/>
    <property type="project" value="InterPro"/>
</dbReference>
<evidence type="ECO:0000256" key="13">
    <source>
        <dbReference type="ARBA" id="ARBA00030866"/>
    </source>
</evidence>
<dbReference type="GO" id="GO:0015031">
    <property type="term" value="P:protein transport"/>
    <property type="evidence" value="ECO:0007669"/>
    <property type="project" value="UniProtKB-KW"/>
</dbReference>
<dbReference type="GO" id="GO:0044781">
    <property type="term" value="P:bacterial-type flagellum organization"/>
    <property type="evidence" value="ECO:0007669"/>
    <property type="project" value="UniProtKB-KW"/>
</dbReference>
<keyword evidence="17" id="KW-0966">Cell projection</keyword>
<dbReference type="SUPFAM" id="SSF52540">
    <property type="entry name" value="P-loop containing nucleoside triphosphate hydrolases"/>
    <property type="match status" value="1"/>
</dbReference>
<dbReference type="GO" id="GO:0005525">
    <property type="term" value="F:GTP binding"/>
    <property type="evidence" value="ECO:0007669"/>
    <property type="project" value="UniProtKB-KW"/>
</dbReference>
<evidence type="ECO:0000256" key="4">
    <source>
        <dbReference type="ARBA" id="ARBA00022448"/>
    </source>
</evidence>
<accession>A0A3B1BG24</accession>
<comment type="function">
    <text evidence="12">Necessary for flagellar biosynthesis. May be involved in translocation of the flagellum.</text>
</comment>
<dbReference type="Gene3D" id="1.20.120.1380">
    <property type="entry name" value="Flagellar FlhF biosynthesis protein, N domain"/>
    <property type="match status" value="1"/>
</dbReference>
<feature type="domain" description="SRP54-type proteins GTP-binding" evidence="16">
    <location>
        <begin position="222"/>
        <end position="412"/>
    </location>
</feature>
<dbReference type="Gene3D" id="3.40.50.300">
    <property type="entry name" value="P-loop containing nucleotide triphosphate hydrolases"/>
    <property type="match status" value="1"/>
</dbReference>
<evidence type="ECO:0000256" key="9">
    <source>
        <dbReference type="ARBA" id="ARBA00023134"/>
    </source>
</evidence>
<keyword evidence="8" id="KW-0653">Protein transport</keyword>
<keyword evidence="7" id="KW-1005">Bacterial flagellum biogenesis</keyword>
<evidence type="ECO:0000256" key="2">
    <source>
        <dbReference type="ARBA" id="ARBA00008531"/>
    </source>
</evidence>
<evidence type="ECO:0000256" key="1">
    <source>
        <dbReference type="ARBA" id="ARBA00004413"/>
    </source>
</evidence>
<dbReference type="AlphaFoldDB" id="A0A3B1BG24"/>
<evidence type="ECO:0000256" key="14">
    <source>
        <dbReference type="SAM" id="MobiDB-lite"/>
    </source>
</evidence>
<proteinExistence type="inferred from homology"/>
<dbReference type="InterPro" id="IPR020006">
    <property type="entry name" value="FlhF"/>
</dbReference>
<dbReference type="EMBL" id="UOGC01000043">
    <property type="protein sequence ID" value="VAX17069.1"/>
    <property type="molecule type" value="Genomic_DNA"/>
</dbReference>
<dbReference type="GO" id="GO:0005047">
    <property type="term" value="F:signal recognition particle binding"/>
    <property type="evidence" value="ECO:0007669"/>
    <property type="project" value="TreeGrafter"/>
</dbReference>
<evidence type="ECO:0000259" key="15">
    <source>
        <dbReference type="SMART" id="SM00382"/>
    </source>
</evidence>
<keyword evidence="9" id="KW-0342">GTP-binding</keyword>
<evidence type="ECO:0000256" key="8">
    <source>
        <dbReference type="ARBA" id="ARBA00022927"/>
    </source>
</evidence>
<evidence type="ECO:0000256" key="3">
    <source>
        <dbReference type="ARBA" id="ARBA00014919"/>
    </source>
</evidence>
<dbReference type="GO" id="GO:0003924">
    <property type="term" value="F:GTPase activity"/>
    <property type="evidence" value="ECO:0007669"/>
    <property type="project" value="InterPro"/>
</dbReference>
<evidence type="ECO:0000259" key="16">
    <source>
        <dbReference type="SMART" id="SM00962"/>
    </source>
</evidence>
<feature type="domain" description="AAA+ ATPase" evidence="15">
    <location>
        <begin position="221"/>
        <end position="385"/>
    </location>
</feature>
<dbReference type="InterPro" id="IPR027417">
    <property type="entry name" value="P-loop_NTPase"/>
</dbReference>
<keyword evidence="11" id="KW-1006">Bacterial flagellum protein export</keyword>
<keyword evidence="10" id="KW-0472">Membrane</keyword>
<dbReference type="SMART" id="SM00962">
    <property type="entry name" value="SRP54"/>
    <property type="match status" value="1"/>
</dbReference>
<dbReference type="GO" id="GO:0005886">
    <property type="term" value="C:plasma membrane"/>
    <property type="evidence" value="ECO:0007669"/>
    <property type="project" value="UniProtKB-SubCell"/>
</dbReference>
<dbReference type="InterPro" id="IPR047040">
    <property type="entry name" value="FlhF__GTPase_dom"/>
</dbReference>
<organism evidence="17">
    <name type="scientific">hydrothermal vent metagenome</name>
    <dbReference type="NCBI Taxonomy" id="652676"/>
    <lineage>
        <taxon>unclassified sequences</taxon>
        <taxon>metagenomes</taxon>
        <taxon>ecological metagenomes</taxon>
    </lineage>
</organism>